<sequence length="855" mass="94717">MDWVEQLNICGLKAPNDLPISAPFSATSSQGSCKRFPRDHYDVKPMKIKLICNFGGRFLPRPSDGELRYIGGDRHLIKISRDISWQEFIYKTTRLIRRAHTIKYHLPGEQVSMLISITSDDDLRHMIDECMVLERSKEMVTMYLFSGYDDERHMHFIVQGSSNAEKEAQFIALINGIITPGYDKLRAHSIGRSSVNELDQLIFGTNVEGLPAGRMEEAPVFMKSKPLQSITAPQTTSSGQLEKMSPSSERRVANQDYKAQSNECNVISATKKIDKAYHGTSVPPESKAQQGGGLAVSRHQQQTATDTSGKSHRVTGVPEKISPRKQLLTPSDNSVVTTQPSTTNKKFPMPPHTGRSAYEMPTSLSPRGSQITVNQQDTDEKTMKSTRYAIATQEEAIFHSAEDPLRKNSNFQLHNKLEISEPSHESSTPGCNISTNLRRQEKSAAASSMQKNQPAITSTPASYSGEALLLPFAFTSSDKTINLQPNILVRASSERIQERPSSPRPDDHSSEITRFHSVGTDGINPQIRTPAAEAKDNAAPSISEPELLETKNSEQSLPANAVLGRDLISNVQIISNEDLEDLREMGAGAFGTVFHGKWRGTDVAIKRIKNSCFSYPSSQADKLITEFWREAAIISKLHHPNILALYGVVKNGPGGTLATVTEFMVNGSLKKVLGRKDKYLDWRKRILVAMDAAIGMEYLHSKDIVHFDLKCDNLLVNVKDPSRPICKVADFGLSKMKQATMVSGGMRGTLPWMAPELLTMSSTKVSEKVDVYSFGVVMWEILTGEDPYDGMHYGGVIGGILSNTLRPPVPTSCNPEWRKLMEQCWSTEPSQRPSFTEVATCLRGMLRASKSEPLS</sequence>
<keyword evidence="2" id="KW-1185">Reference proteome</keyword>
<organism evidence="1 2">
    <name type="scientific">Avena sativa</name>
    <name type="common">Oat</name>
    <dbReference type="NCBI Taxonomy" id="4498"/>
    <lineage>
        <taxon>Eukaryota</taxon>
        <taxon>Viridiplantae</taxon>
        <taxon>Streptophyta</taxon>
        <taxon>Embryophyta</taxon>
        <taxon>Tracheophyta</taxon>
        <taxon>Spermatophyta</taxon>
        <taxon>Magnoliopsida</taxon>
        <taxon>Liliopsida</taxon>
        <taxon>Poales</taxon>
        <taxon>Poaceae</taxon>
        <taxon>BOP clade</taxon>
        <taxon>Pooideae</taxon>
        <taxon>Poodae</taxon>
        <taxon>Poeae</taxon>
        <taxon>Poeae Chloroplast Group 1 (Aveneae type)</taxon>
        <taxon>Aveninae</taxon>
        <taxon>Avena</taxon>
    </lineage>
</organism>
<dbReference type="EnsemblPlants" id="AVESA.00010b.r2.5DG0996590.1">
    <property type="protein sequence ID" value="AVESA.00010b.r2.5DG0996590.1.CDS"/>
    <property type="gene ID" value="AVESA.00010b.r2.5DG0996590"/>
</dbReference>
<reference evidence="1" key="2">
    <citation type="submission" date="2025-09" db="UniProtKB">
        <authorList>
            <consortium name="EnsemblPlants"/>
        </authorList>
    </citation>
    <scope>IDENTIFICATION</scope>
</reference>
<proteinExistence type="predicted"/>
<evidence type="ECO:0000313" key="2">
    <source>
        <dbReference type="Proteomes" id="UP001732700"/>
    </source>
</evidence>
<protein>
    <submittedName>
        <fullName evidence="1">Uncharacterized protein</fullName>
    </submittedName>
</protein>
<reference evidence="1" key="1">
    <citation type="submission" date="2021-05" db="EMBL/GenBank/DDBJ databases">
        <authorList>
            <person name="Scholz U."/>
            <person name="Mascher M."/>
            <person name="Fiebig A."/>
        </authorList>
    </citation>
    <scope>NUCLEOTIDE SEQUENCE [LARGE SCALE GENOMIC DNA]</scope>
</reference>
<accession>A0ACD5YEW8</accession>
<name>A0ACD5YEW8_AVESA</name>
<dbReference type="Proteomes" id="UP001732700">
    <property type="component" value="Chromosome 5D"/>
</dbReference>
<evidence type="ECO:0000313" key="1">
    <source>
        <dbReference type="EnsemblPlants" id="AVESA.00010b.r2.5DG0996590.1.CDS"/>
    </source>
</evidence>